<feature type="domain" description="ABC transporter" evidence="8">
    <location>
        <begin position="330"/>
        <end position="564"/>
    </location>
</feature>
<dbReference type="PROSITE" id="PS50893">
    <property type="entry name" value="ABC_TRANSPORTER_2"/>
    <property type="match status" value="1"/>
</dbReference>
<dbReference type="GO" id="GO:0005886">
    <property type="term" value="C:plasma membrane"/>
    <property type="evidence" value="ECO:0007669"/>
    <property type="project" value="UniProtKB-SubCell"/>
</dbReference>
<keyword evidence="5 7" id="KW-1133">Transmembrane helix</keyword>
<gene>
    <name evidence="10" type="ORF">HMPREF3229_00393</name>
</gene>
<dbReference type="Gene3D" id="3.40.50.300">
    <property type="entry name" value="P-loop containing nucleotide triphosphate hydrolases"/>
    <property type="match status" value="1"/>
</dbReference>
<dbReference type="GO" id="GO:0005524">
    <property type="term" value="F:ATP binding"/>
    <property type="evidence" value="ECO:0007669"/>
    <property type="project" value="UniProtKB-KW"/>
</dbReference>
<evidence type="ECO:0000313" key="11">
    <source>
        <dbReference type="Proteomes" id="UP000070174"/>
    </source>
</evidence>
<name>A0A133PRH5_9FIRM</name>
<keyword evidence="4 10" id="KW-0067">ATP-binding</keyword>
<evidence type="ECO:0000256" key="1">
    <source>
        <dbReference type="ARBA" id="ARBA00004651"/>
    </source>
</evidence>
<dbReference type="InterPro" id="IPR003439">
    <property type="entry name" value="ABC_transporter-like_ATP-bd"/>
</dbReference>
<dbReference type="FunFam" id="3.40.50.300:FF:001443">
    <property type="entry name" value="ABC transporter, ATP-binding protein"/>
    <property type="match status" value="1"/>
</dbReference>
<protein>
    <submittedName>
        <fullName evidence="10">ABC transporter, ATP-binding protein</fullName>
    </submittedName>
</protein>
<dbReference type="Pfam" id="PF00664">
    <property type="entry name" value="ABC_membrane"/>
    <property type="match status" value="1"/>
</dbReference>
<dbReference type="Proteomes" id="UP000070174">
    <property type="component" value="Unassembled WGS sequence"/>
</dbReference>
<feature type="transmembrane region" description="Helical" evidence="7">
    <location>
        <begin position="158"/>
        <end position="175"/>
    </location>
</feature>
<dbReference type="SUPFAM" id="SSF52540">
    <property type="entry name" value="P-loop containing nucleoside triphosphate hydrolases"/>
    <property type="match status" value="1"/>
</dbReference>
<dbReference type="Pfam" id="PF00005">
    <property type="entry name" value="ABC_tran"/>
    <property type="match status" value="1"/>
</dbReference>
<dbReference type="GO" id="GO:0140359">
    <property type="term" value="F:ABC-type transporter activity"/>
    <property type="evidence" value="ECO:0007669"/>
    <property type="project" value="InterPro"/>
</dbReference>
<accession>A0A133PRH5</accession>
<dbReference type="InterPro" id="IPR011527">
    <property type="entry name" value="ABC1_TM_dom"/>
</dbReference>
<evidence type="ECO:0000256" key="4">
    <source>
        <dbReference type="ARBA" id="ARBA00022840"/>
    </source>
</evidence>
<dbReference type="AlphaFoldDB" id="A0A133PRH5"/>
<evidence type="ECO:0000256" key="5">
    <source>
        <dbReference type="ARBA" id="ARBA00022989"/>
    </source>
</evidence>
<reference evidence="10 11" key="1">
    <citation type="submission" date="2016-01" db="EMBL/GenBank/DDBJ databases">
        <authorList>
            <person name="Oliw E.H."/>
        </authorList>
    </citation>
    <scope>NUCLEOTIDE SEQUENCE [LARGE SCALE GENOMIC DNA]</scope>
    <source>
        <strain evidence="10 11">CMW7756A</strain>
    </source>
</reference>
<evidence type="ECO:0000259" key="8">
    <source>
        <dbReference type="PROSITE" id="PS50893"/>
    </source>
</evidence>
<keyword evidence="3" id="KW-0547">Nucleotide-binding</keyword>
<dbReference type="InterPro" id="IPR039421">
    <property type="entry name" value="Type_1_exporter"/>
</dbReference>
<dbReference type="SMART" id="SM00382">
    <property type="entry name" value="AAA"/>
    <property type="match status" value="1"/>
</dbReference>
<evidence type="ECO:0000259" key="9">
    <source>
        <dbReference type="PROSITE" id="PS50929"/>
    </source>
</evidence>
<dbReference type="PANTHER" id="PTHR24221:SF397">
    <property type="entry name" value="ABC TRANSPORTER, ATP-BINDING TRANSMEMBRANE PROTEIN"/>
    <property type="match status" value="1"/>
</dbReference>
<dbReference type="InterPro" id="IPR017871">
    <property type="entry name" value="ABC_transporter-like_CS"/>
</dbReference>
<evidence type="ECO:0000256" key="6">
    <source>
        <dbReference type="ARBA" id="ARBA00023136"/>
    </source>
</evidence>
<organism evidence="10">
    <name type="scientific">Peptoniphilus harei</name>
    <dbReference type="NCBI Taxonomy" id="54005"/>
    <lineage>
        <taxon>Bacteria</taxon>
        <taxon>Bacillati</taxon>
        <taxon>Bacillota</taxon>
        <taxon>Tissierellia</taxon>
        <taxon>Tissierellales</taxon>
        <taxon>Peptoniphilaceae</taxon>
        <taxon>Peptoniphilus</taxon>
    </lineage>
</organism>
<keyword evidence="6 7" id="KW-0472">Membrane</keyword>
<comment type="caution">
    <text evidence="10">The sequence shown here is derived from an EMBL/GenBank/DDBJ whole genome shotgun (WGS) entry which is preliminary data.</text>
</comment>
<dbReference type="PANTHER" id="PTHR24221">
    <property type="entry name" value="ATP-BINDING CASSETTE SUB-FAMILY B"/>
    <property type="match status" value="1"/>
</dbReference>
<dbReference type="Gene3D" id="1.20.1560.10">
    <property type="entry name" value="ABC transporter type 1, transmembrane domain"/>
    <property type="match status" value="1"/>
</dbReference>
<comment type="subcellular location">
    <subcellularLocation>
        <location evidence="1">Cell membrane</location>
        <topology evidence="1">Multi-pass membrane protein</topology>
    </subcellularLocation>
</comment>
<dbReference type="RefSeq" id="WP_060799691.1">
    <property type="nucleotide sequence ID" value="NZ_KQ957090.1"/>
</dbReference>
<dbReference type="SUPFAM" id="SSF90123">
    <property type="entry name" value="ABC transporter transmembrane region"/>
    <property type="match status" value="1"/>
</dbReference>
<dbReference type="EMBL" id="LRQE01000012">
    <property type="protein sequence ID" value="KXA31409.1"/>
    <property type="molecule type" value="Genomic_DNA"/>
</dbReference>
<evidence type="ECO:0000256" key="2">
    <source>
        <dbReference type="ARBA" id="ARBA00022692"/>
    </source>
</evidence>
<feature type="transmembrane region" description="Helical" evidence="7">
    <location>
        <begin position="30"/>
        <end position="47"/>
    </location>
</feature>
<dbReference type="InterPro" id="IPR003593">
    <property type="entry name" value="AAA+_ATPase"/>
</dbReference>
<dbReference type="PROSITE" id="PS50929">
    <property type="entry name" value="ABC_TM1F"/>
    <property type="match status" value="1"/>
</dbReference>
<feature type="transmembrane region" description="Helical" evidence="7">
    <location>
        <begin position="53"/>
        <end position="73"/>
    </location>
</feature>
<dbReference type="PROSITE" id="PS00211">
    <property type="entry name" value="ABC_TRANSPORTER_1"/>
    <property type="match status" value="1"/>
</dbReference>
<dbReference type="GO" id="GO:0016887">
    <property type="term" value="F:ATP hydrolysis activity"/>
    <property type="evidence" value="ECO:0007669"/>
    <property type="project" value="InterPro"/>
</dbReference>
<evidence type="ECO:0000256" key="3">
    <source>
        <dbReference type="ARBA" id="ARBA00022741"/>
    </source>
</evidence>
<proteinExistence type="predicted"/>
<evidence type="ECO:0000313" key="10">
    <source>
        <dbReference type="EMBL" id="KXA31409.1"/>
    </source>
</evidence>
<dbReference type="GO" id="GO:0034040">
    <property type="term" value="F:ATPase-coupled lipid transmembrane transporter activity"/>
    <property type="evidence" value="ECO:0007669"/>
    <property type="project" value="TreeGrafter"/>
</dbReference>
<dbReference type="InterPro" id="IPR036640">
    <property type="entry name" value="ABC1_TM_sf"/>
</dbReference>
<keyword evidence="2 7" id="KW-0812">Transmembrane</keyword>
<feature type="transmembrane region" description="Helical" evidence="7">
    <location>
        <begin position="129"/>
        <end position="152"/>
    </location>
</feature>
<dbReference type="InterPro" id="IPR027417">
    <property type="entry name" value="P-loop_NTPase"/>
</dbReference>
<feature type="domain" description="ABC transmembrane type-1" evidence="9">
    <location>
        <begin position="30"/>
        <end position="300"/>
    </location>
</feature>
<sequence>MKTYLKNRFGLTDKGAEGALVAIRYSSLKTLSYMLPMFLLMYVMQGLLNLGDFSPWISVIAYVIIGLLMIFVINRDYITTYNETYKESANLRIEISEIIKDLPLSFYSSRDLTDLSQTIMKDVEAIEHALSHALSGFYGFIINLLIISILLLIGNLKLGLAVIVPIYISAILNFLSSKIQKKGVSSYYKEQRKSSKMFQELIDLSTEIKSYNLTEDKEKSGVDFVRSLEKEHIKTELAQVIPIVSATVVANLSLALAIYVGLNSLIDGEINILYFAGYLFASARLIDGVAAFNAFYGELMYIDSPVEKIKALRNEKIQRGKRADLKSFDIKGDKVSFSYLDDKKVIDNISFKALQGKTTALVGPSGCGKSTLIKLVARLYDYDSGKITIDGNEIKNIATQDLFKHISMVFQDVTLFNGSVMENIRLGRSSASDEEVLEAARLANCDDFVKKLPRGYETEIGENGSNLSGGERQRISIARAFLKDAEIILLDEIAASLDVENEKYIQESLNELTKNKTVIIISHRMKSIENVDQIIVMKDGKIEDFGRHKELIERSKTYKKMIESSKKSEEFVY</sequence>
<feature type="transmembrane region" description="Helical" evidence="7">
    <location>
        <begin position="240"/>
        <end position="260"/>
    </location>
</feature>
<dbReference type="PATRIC" id="fig|54005.3.peg.391"/>
<evidence type="ECO:0000256" key="7">
    <source>
        <dbReference type="SAM" id="Phobius"/>
    </source>
</evidence>